<sequence length="155" mass="17969">MKVKIESVLEKKLIGIKSTMNHGEYKNIVALWQQFMPRKKEILSKLNEELFAIQVYDNFNAIEKPFEIWACVEVSNFDSIPEGMTSFIIPKSEYAIFLHKGMDASATYQKIMTEWLPASGYEIDNRPHFQVMGAKYKNASEDSEEDFYVPVLTKK</sequence>
<dbReference type="Gene3D" id="3.20.80.10">
    <property type="entry name" value="Regulatory factor, effector binding domain"/>
    <property type="match status" value="1"/>
</dbReference>
<dbReference type="InterPro" id="IPR010499">
    <property type="entry name" value="AraC_E-bd"/>
</dbReference>
<dbReference type="SMART" id="SM00871">
    <property type="entry name" value="AraC_E_bind"/>
    <property type="match status" value="1"/>
</dbReference>
<evidence type="ECO:0000259" key="1">
    <source>
        <dbReference type="SMART" id="SM00871"/>
    </source>
</evidence>
<feature type="domain" description="AraC effector-binding" evidence="1">
    <location>
        <begin position="1"/>
        <end position="152"/>
    </location>
</feature>
<dbReference type="InterPro" id="IPR011256">
    <property type="entry name" value="Reg_factor_effector_dom_sf"/>
</dbReference>
<dbReference type="Proteomes" id="UP000805085">
    <property type="component" value="Unassembled WGS sequence"/>
</dbReference>
<dbReference type="InterPro" id="IPR053182">
    <property type="entry name" value="YobU-like_regulator"/>
</dbReference>
<dbReference type="SUPFAM" id="SSF55136">
    <property type="entry name" value="Probable bacterial effector-binding domain"/>
    <property type="match status" value="1"/>
</dbReference>
<dbReference type="Pfam" id="PF06445">
    <property type="entry name" value="GyrI-like"/>
    <property type="match status" value="1"/>
</dbReference>
<dbReference type="PANTHER" id="PTHR36444">
    <property type="entry name" value="TRANSCRIPTIONAL REGULATOR PROTEIN YOBU-RELATED"/>
    <property type="match status" value="1"/>
</dbReference>
<dbReference type="PANTHER" id="PTHR36444:SF2">
    <property type="entry name" value="TRANSCRIPTIONAL REGULATOR PROTEIN YOBU-RELATED"/>
    <property type="match status" value="1"/>
</dbReference>
<evidence type="ECO:0000313" key="3">
    <source>
        <dbReference type="Proteomes" id="UP000805085"/>
    </source>
</evidence>
<comment type="caution">
    <text evidence="2">The sequence shown here is derived from an EMBL/GenBank/DDBJ whole genome shotgun (WGS) entry which is preliminary data.</text>
</comment>
<proteinExistence type="predicted"/>
<organism evidence="2 3">
    <name type="scientific">Winogradskyella litoriviva</name>
    <dbReference type="NCBI Taxonomy" id="1220182"/>
    <lineage>
        <taxon>Bacteria</taxon>
        <taxon>Pseudomonadati</taxon>
        <taxon>Bacteroidota</taxon>
        <taxon>Flavobacteriia</taxon>
        <taxon>Flavobacteriales</taxon>
        <taxon>Flavobacteriaceae</taxon>
        <taxon>Winogradskyella</taxon>
    </lineage>
</organism>
<name>A0ABX2E5D1_9FLAO</name>
<dbReference type="EMBL" id="JABRWQ010000004">
    <property type="protein sequence ID" value="NRD23580.1"/>
    <property type="molecule type" value="Genomic_DNA"/>
</dbReference>
<dbReference type="InterPro" id="IPR029442">
    <property type="entry name" value="GyrI-like"/>
</dbReference>
<gene>
    <name evidence="2" type="ORF">HNV10_10035</name>
</gene>
<protein>
    <submittedName>
        <fullName evidence="2">GyrI-like domain-containing protein</fullName>
    </submittedName>
</protein>
<evidence type="ECO:0000313" key="2">
    <source>
        <dbReference type="EMBL" id="NRD23580.1"/>
    </source>
</evidence>
<reference evidence="2 3" key="1">
    <citation type="journal article" date="2015" name="Int. J. Syst. Evol. Microbiol.">
        <title>Winogradskyella litoriviva sp. nov., isolated from coastal seawater.</title>
        <authorList>
            <person name="Nedashkovskaya O.I."/>
            <person name="Kukhlevskiy A.D."/>
            <person name="Zhukova N.V."/>
            <person name="Kim S.J."/>
            <person name="Rhee S.K."/>
            <person name="Mikhailov V.V."/>
        </authorList>
    </citation>
    <scope>NUCLEOTIDE SEQUENCE [LARGE SCALE GENOMIC DNA]</scope>
    <source>
        <strain evidence="2 3">KMM6491</strain>
    </source>
</reference>
<keyword evidence="3" id="KW-1185">Reference proteome</keyword>
<accession>A0ABX2E5D1</accession>
<dbReference type="RefSeq" id="WP_173301218.1">
    <property type="nucleotide sequence ID" value="NZ_JABRWQ010000004.1"/>
</dbReference>